<organism evidence="1 2">
    <name type="scientific">Intestinimonas butyriciproducens</name>
    <dbReference type="NCBI Taxonomy" id="1297617"/>
    <lineage>
        <taxon>Bacteria</taxon>
        <taxon>Bacillati</taxon>
        <taxon>Bacillota</taxon>
        <taxon>Clostridia</taxon>
        <taxon>Eubacteriales</taxon>
        <taxon>Intestinimonas</taxon>
    </lineage>
</organism>
<reference evidence="1 2" key="1">
    <citation type="submission" date="2018-04" db="EMBL/GenBank/DDBJ databases">
        <title>Genomic Encyclopedia of Type Strains, Phase IV (KMG-IV): sequencing the most valuable type-strain genomes for metagenomic binning, comparative biology and taxonomic classification.</title>
        <authorList>
            <person name="Goeker M."/>
        </authorList>
    </citation>
    <scope>NUCLEOTIDE SEQUENCE [LARGE SCALE GENOMIC DNA]</scope>
    <source>
        <strain evidence="1 2">DSM 26588</strain>
    </source>
</reference>
<evidence type="ECO:0000313" key="1">
    <source>
        <dbReference type="EMBL" id="PVY48604.1"/>
    </source>
</evidence>
<dbReference type="Proteomes" id="UP000245778">
    <property type="component" value="Unassembled WGS sequence"/>
</dbReference>
<dbReference type="EMBL" id="QEKK01000006">
    <property type="protein sequence ID" value="PVY48604.1"/>
    <property type="molecule type" value="Genomic_DNA"/>
</dbReference>
<proteinExistence type="predicted"/>
<name>A0A2U1BIV4_9FIRM</name>
<sequence>MLDPSAMQQARMNTNLPLYVGTGRDEKKALKRAKEAERAFRTAKGYEPDTFWRRLRRKFQRGSASFSSHRKK</sequence>
<dbReference type="RefSeq" id="WP_116722235.1">
    <property type="nucleotide sequence ID" value="NZ_JADNGR010000006.1"/>
</dbReference>
<accession>A0A2U1BIV4</accession>
<dbReference type="AlphaFoldDB" id="A0A2U1BIV4"/>
<evidence type="ECO:0000313" key="2">
    <source>
        <dbReference type="Proteomes" id="UP000245778"/>
    </source>
</evidence>
<comment type="caution">
    <text evidence="1">The sequence shown here is derived from an EMBL/GenBank/DDBJ whole genome shotgun (WGS) entry which is preliminary data.</text>
</comment>
<gene>
    <name evidence="1" type="ORF">C7373_106111</name>
</gene>
<protein>
    <submittedName>
        <fullName evidence="1">Uncharacterized protein</fullName>
    </submittedName>
</protein>